<keyword evidence="3 4" id="KW-0408">Iron</keyword>
<evidence type="ECO:0000256" key="3">
    <source>
        <dbReference type="ARBA" id="ARBA00023004"/>
    </source>
</evidence>
<dbReference type="GO" id="GO:0009055">
    <property type="term" value="F:electron transfer activity"/>
    <property type="evidence" value="ECO:0007669"/>
    <property type="project" value="InterPro"/>
</dbReference>
<feature type="chain" id="PRO_5003943559" description="Cytochrome c domain-containing protein" evidence="5">
    <location>
        <begin position="28"/>
        <end position="114"/>
    </location>
</feature>
<evidence type="ECO:0000256" key="5">
    <source>
        <dbReference type="SAM" id="SignalP"/>
    </source>
</evidence>
<dbReference type="Pfam" id="PF13442">
    <property type="entry name" value="Cytochrome_CBB3"/>
    <property type="match status" value="1"/>
</dbReference>
<keyword evidence="8" id="KW-1185">Reference proteome</keyword>
<dbReference type="HOGENOM" id="CLU_143475_0_0_6"/>
<reference evidence="7 8" key="1">
    <citation type="submission" date="2011-09" db="EMBL/GenBank/DDBJ databases">
        <title>Complete sequence of chromosome of Thioflavicoccus mobilis 8321.</title>
        <authorList>
            <consortium name="US DOE Joint Genome Institute"/>
            <person name="Lucas S."/>
            <person name="Han J."/>
            <person name="Lapidus A."/>
            <person name="Cheng J.-F."/>
            <person name="Goodwin L."/>
            <person name="Pitluck S."/>
            <person name="Peters L."/>
            <person name="Ovchinnikova G."/>
            <person name="Lu M."/>
            <person name="Detter J.C."/>
            <person name="Han C."/>
            <person name="Tapia R."/>
            <person name="Land M."/>
            <person name="Hauser L."/>
            <person name="Kyrpides N."/>
            <person name="Ivanova N."/>
            <person name="Pagani I."/>
            <person name="Vogl K."/>
            <person name="Liu Z."/>
            <person name="Imhoff J."/>
            <person name="Thiel V."/>
            <person name="Frigaard N.-U."/>
            <person name="Bryant D."/>
            <person name="Woyke T."/>
        </authorList>
    </citation>
    <scope>NUCLEOTIDE SEQUENCE [LARGE SCALE GENOMIC DNA]</scope>
    <source>
        <strain evidence="7 8">8321</strain>
    </source>
</reference>
<feature type="domain" description="Cytochrome c" evidence="6">
    <location>
        <begin position="31"/>
        <end position="101"/>
    </location>
</feature>
<protein>
    <recommendedName>
        <fullName evidence="6">Cytochrome c domain-containing protein</fullName>
    </recommendedName>
</protein>
<feature type="signal peptide" evidence="5">
    <location>
        <begin position="1"/>
        <end position="27"/>
    </location>
</feature>
<gene>
    <name evidence="7" type="ORF">Thimo_2587</name>
</gene>
<evidence type="ECO:0000256" key="4">
    <source>
        <dbReference type="PROSITE-ProRule" id="PRU00433"/>
    </source>
</evidence>
<dbReference type="KEGG" id="tmb:Thimo_2587"/>
<dbReference type="RefSeq" id="WP_015281444.1">
    <property type="nucleotide sequence ID" value="NC_019940.1"/>
</dbReference>
<dbReference type="STRING" id="765912.Thimo_2587"/>
<evidence type="ECO:0000313" key="8">
    <source>
        <dbReference type="Proteomes" id="UP000010816"/>
    </source>
</evidence>
<keyword evidence="2 4" id="KW-0479">Metal-binding</keyword>
<evidence type="ECO:0000313" key="7">
    <source>
        <dbReference type="EMBL" id="AGA91311.1"/>
    </source>
</evidence>
<dbReference type="EMBL" id="CP003051">
    <property type="protein sequence ID" value="AGA91311.1"/>
    <property type="molecule type" value="Genomic_DNA"/>
</dbReference>
<evidence type="ECO:0000259" key="6">
    <source>
        <dbReference type="PROSITE" id="PS51007"/>
    </source>
</evidence>
<dbReference type="InterPro" id="IPR036909">
    <property type="entry name" value="Cyt_c-like_dom_sf"/>
</dbReference>
<dbReference type="SUPFAM" id="SSF46626">
    <property type="entry name" value="Cytochrome c"/>
    <property type="match status" value="1"/>
</dbReference>
<keyword evidence="1 4" id="KW-0349">Heme</keyword>
<evidence type="ECO:0000256" key="2">
    <source>
        <dbReference type="ARBA" id="ARBA00022723"/>
    </source>
</evidence>
<dbReference type="eggNOG" id="COG2010">
    <property type="taxonomic scope" value="Bacteria"/>
</dbReference>
<sequence>MNFATPKYRALTTLACLWFAGAGTAAAAEPATISAGQVYFEKICAKCHETGIGPELTGRDLPEATFIVTARIGRNGMPAFRITDIDDQTLIELARYLASTARAGDAEGGADGRR</sequence>
<dbReference type="Proteomes" id="UP000010816">
    <property type="component" value="Chromosome"/>
</dbReference>
<proteinExistence type="predicted"/>
<name>L0GZC1_9GAMM</name>
<dbReference type="Gene3D" id="1.10.760.10">
    <property type="entry name" value="Cytochrome c-like domain"/>
    <property type="match status" value="1"/>
</dbReference>
<dbReference type="PROSITE" id="PS51007">
    <property type="entry name" value="CYTC"/>
    <property type="match status" value="1"/>
</dbReference>
<organism evidence="7 8">
    <name type="scientific">Thioflavicoccus mobilis 8321</name>
    <dbReference type="NCBI Taxonomy" id="765912"/>
    <lineage>
        <taxon>Bacteria</taxon>
        <taxon>Pseudomonadati</taxon>
        <taxon>Pseudomonadota</taxon>
        <taxon>Gammaproteobacteria</taxon>
        <taxon>Chromatiales</taxon>
        <taxon>Chromatiaceae</taxon>
        <taxon>Thioflavicoccus</taxon>
    </lineage>
</organism>
<evidence type="ECO:0000256" key="1">
    <source>
        <dbReference type="ARBA" id="ARBA00022617"/>
    </source>
</evidence>
<dbReference type="GO" id="GO:0046872">
    <property type="term" value="F:metal ion binding"/>
    <property type="evidence" value="ECO:0007669"/>
    <property type="project" value="UniProtKB-KW"/>
</dbReference>
<dbReference type="GO" id="GO:0020037">
    <property type="term" value="F:heme binding"/>
    <property type="evidence" value="ECO:0007669"/>
    <property type="project" value="InterPro"/>
</dbReference>
<accession>L0GZC1</accession>
<keyword evidence="5" id="KW-0732">Signal</keyword>
<dbReference type="InterPro" id="IPR009056">
    <property type="entry name" value="Cyt_c-like_dom"/>
</dbReference>
<dbReference type="AlphaFoldDB" id="L0GZC1"/>